<dbReference type="AlphaFoldDB" id="A0AAE1AQ83"/>
<reference evidence="1" key="1">
    <citation type="journal article" date="2023" name="G3 (Bethesda)">
        <title>A reference genome for the long-term kleptoplast-retaining sea slug Elysia crispata morphotype clarki.</title>
        <authorList>
            <person name="Eastman K.E."/>
            <person name="Pendleton A.L."/>
            <person name="Shaikh M.A."/>
            <person name="Suttiyut T."/>
            <person name="Ogas R."/>
            <person name="Tomko P."/>
            <person name="Gavelis G."/>
            <person name="Widhalm J.R."/>
            <person name="Wisecaver J.H."/>
        </authorList>
    </citation>
    <scope>NUCLEOTIDE SEQUENCE</scope>
    <source>
        <strain evidence="1">ECLA1</strain>
    </source>
</reference>
<dbReference type="SUPFAM" id="SSF52047">
    <property type="entry name" value="RNI-like"/>
    <property type="match status" value="1"/>
</dbReference>
<organism evidence="1 2">
    <name type="scientific">Elysia crispata</name>
    <name type="common">lettuce slug</name>
    <dbReference type="NCBI Taxonomy" id="231223"/>
    <lineage>
        <taxon>Eukaryota</taxon>
        <taxon>Metazoa</taxon>
        <taxon>Spiralia</taxon>
        <taxon>Lophotrochozoa</taxon>
        <taxon>Mollusca</taxon>
        <taxon>Gastropoda</taxon>
        <taxon>Heterobranchia</taxon>
        <taxon>Euthyneura</taxon>
        <taxon>Panpulmonata</taxon>
        <taxon>Sacoglossa</taxon>
        <taxon>Placobranchoidea</taxon>
        <taxon>Plakobranchidae</taxon>
        <taxon>Elysia</taxon>
    </lineage>
</organism>
<comment type="caution">
    <text evidence="1">The sequence shown here is derived from an EMBL/GenBank/DDBJ whole genome shotgun (WGS) entry which is preliminary data.</text>
</comment>
<dbReference type="PANTHER" id="PTHR24114">
    <property type="entry name" value="LEUCINE RICH REPEAT FAMILY PROTEIN"/>
    <property type="match status" value="1"/>
</dbReference>
<dbReference type="SMART" id="SM00368">
    <property type="entry name" value="LRR_RI"/>
    <property type="match status" value="3"/>
</dbReference>
<dbReference type="PANTHER" id="PTHR24114:SF50">
    <property type="entry name" value="RNI-LIKE PROTEIN"/>
    <property type="match status" value="1"/>
</dbReference>
<evidence type="ECO:0000313" key="1">
    <source>
        <dbReference type="EMBL" id="KAK3792022.1"/>
    </source>
</evidence>
<keyword evidence="2" id="KW-1185">Reference proteome</keyword>
<dbReference type="Pfam" id="PF13516">
    <property type="entry name" value="LRR_6"/>
    <property type="match status" value="4"/>
</dbReference>
<accession>A0AAE1AQ83</accession>
<gene>
    <name evidence="1" type="ORF">RRG08_042888</name>
</gene>
<dbReference type="InterPro" id="IPR032675">
    <property type="entry name" value="LRR_dom_sf"/>
</dbReference>
<proteinExistence type="predicted"/>
<dbReference type="EMBL" id="JAWDGP010001398">
    <property type="protein sequence ID" value="KAK3792022.1"/>
    <property type="molecule type" value="Genomic_DNA"/>
</dbReference>
<dbReference type="Proteomes" id="UP001283361">
    <property type="component" value="Unassembled WGS sequence"/>
</dbReference>
<dbReference type="Gene3D" id="3.80.10.10">
    <property type="entry name" value="Ribonuclease Inhibitor"/>
    <property type="match status" value="1"/>
</dbReference>
<evidence type="ECO:0000313" key="2">
    <source>
        <dbReference type="Proteomes" id="UP001283361"/>
    </source>
</evidence>
<dbReference type="InterPro" id="IPR052394">
    <property type="entry name" value="LRR-containing"/>
</dbReference>
<sequence length="139" mass="15338">MHLDLSWNCLRKDGATAIANSLRLNRTLEVLDLNWNGFGIEGATGLARSLPVNTTLKVLDLTNNRLDWKAAQKLAPGLKKNKSLETLILNMNPLGEVGVDCVLKALNGHSTVKFLGLEVSTRVTTHCRREKLTRAVFMS</sequence>
<dbReference type="InterPro" id="IPR001611">
    <property type="entry name" value="Leu-rich_rpt"/>
</dbReference>
<protein>
    <submittedName>
        <fullName evidence="1">Uncharacterized protein</fullName>
    </submittedName>
</protein>
<name>A0AAE1AQ83_9GAST</name>